<evidence type="ECO:0000256" key="2">
    <source>
        <dbReference type="ARBA" id="ARBA00022840"/>
    </source>
</evidence>
<evidence type="ECO:0000313" key="5">
    <source>
        <dbReference type="Proteomes" id="UP001231941"/>
    </source>
</evidence>
<evidence type="ECO:0000313" key="4">
    <source>
        <dbReference type="EMBL" id="MDP5273303.1"/>
    </source>
</evidence>
<protein>
    <submittedName>
        <fullName evidence="4">ABC transporter ATP-binding protein</fullName>
    </submittedName>
</protein>
<dbReference type="Gene3D" id="3.40.50.300">
    <property type="entry name" value="P-loop containing nucleotide triphosphate hydrolases"/>
    <property type="match status" value="1"/>
</dbReference>
<evidence type="ECO:0000256" key="1">
    <source>
        <dbReference type="ARBA" id="ARBA00022741"/>
    </source>
</evidence>
<dbReference type="PANTHER" id="PTHR43582:SF2">
    <property type="entry name" value="LINEARMYCIN RESISTANCE ATP-BINDING PROTEIN LNRL"/>
    <property type="match status" value="1"/>
</dbReference>
<keyword evidence="2 4" id="KW-0067">ATP-binding</keyword>
<dbReference type="EMBL" id="JAVAMP010000001">
    <property type="protein sequence ID" value="MDP5273303.1"/>
    <property type="molecule type" value="Genomic_DNA"/>
</dbReference>
<dbReference type="Proteomes" id="UP001231941">
    <property type="component" value="Unassembled WGS sequence"/>
</dbReference>
<dbReference type="PANTHER" id="PTHR43582">
    <property type="entry name" value="LINEARMYCIN RESISTANCE ATP-BINDING PROTEIN LNRL"/>
    <property type="match status" value="1"/>
</dbReference>
<gene>
    <name evidence="4" type="ORF">Q5Y73_04250</name>
</gene>
<dbReference type="InterPro" id="IPR017871">
    <property type="entry name" value="ABC_transporter-like_CS"/>
</dbReference>
<accession>A0ABT9IVE1</accession>
<dbReference type="InterPro" id="IPR003439">
    <property type="entry name" value="ABC_transporter-like_ATP-bd"/>
</dbReference>
<proteinExistence type="predicted"/>
<dbReference type="SUPFAM" id="SSF52540">
    <property type="entry name" value="P-loop containing nucleoside triphosphate hydrolases"/>
    <property type="match status" value="1"/>
</dbReference>
<dbReference type="InterPro" id="IPR003593">
    <property type="entry name" value="AAA+_ATPase"/>
</dbReference>
<keyword evidence="1" id="KW-0547">Nucleotide-binding</keyword>
<dbReference type="RefSeq" id="WP_305990583.1">
    <property type="nucleotide sequence ID" value="NZ_JAVAMP010000001.1"/>
</dbReference>
<organism evidence="4 5">
    <name type="scientific">Chengkuizengella axinellae</name>
    <dbReference type="NCBI Taxonomy" id="3064388"/>
    <lineage>
        <taxon>Bacteria</taxon>
        <taxon>Bacillati</taxon>
        <taxon>Bacillota</taxon>
        <taxon>Bacilli</taxon>
        <taxon>Bacillales</taxon>
        <taxon>Paenibacillaceae</taxon>
        <taxon>Chengkuizengella</taxon>
    </lineage>
</organism>
<dbReference type="PROSITE" id="PS00211">
    <property type="entry name" value="ABC_TRANSPORTER_1"/>
    <property type="match status" value="1"/>
</dbReference>
<dbReference type="PROSITE" id="PS50893">
    <property type="entry name" value="ABC_TRANSPORTER_2"/>
    <property type="match status" value="1"/>
</dbReference>
<dbReference type="GO" id="GO:0005524">
    <property type="term" value="F:ATP binding"/>
    <property type="evidence" value="ECO:0007669"/>
    <property type="project" value="UniProtKB-KW"/>
</dbReference>
<name>A0ABT9IVE1_9BACL</name>
<keyword evidence="5" id="KW-1185">Reference proteome</keyword>
<dbReference type="InterPro" id="IPR027417">
    <property type="entry name" value="P-loop_NTPase"/>
</dbReference>
<sequence length="311" mass="34939">MSFIQCENVVKRYDDLISVDHLSLSINKYEIFGLLGPNGAGKSTAIKMICGLLKADQGQIFVGGVSVKTNSIEVKKSLGLVPQEIAIYENLSARENVKFFGKLYGLRGEELNSKVDLALEFVGLTERKNEKPIKFSGGMKRRLNIACAIVHQPKLIIMDEPTVGIDPQSRNHILESVRKLNEMGSTIIYTSHYMEEIESICTKVGIIDSGRLIALGTVEELIDQNKMEDKITLIVDFVPNEMVFELEIHPKIKNVSVNDQTIQVYLNSSETYLQDILFILSKHDVKVHTLKREDPNLESLFLSLTGRSLRD</sequence>
<comment type="caution">
    <text evidence="4">The sequence shown here is derived from an EMBL/GenBank/DDBJ whole genome shotgun (WGS) entry which is preliminary data.</text>
</comment>
<evidence type="ECO:0000259" key="3">
    <source>
        <dbReference type="PROSITE" id="PS50893"/>
    </source>
</evidence>
<dbReference type="SMART" id="SM00382">
    <property type="entry name" value="AAA"/>
    <property type="match status" value="1"/>
</dbReference>
<reference evidence="4 5" key="1">
    <citation type="submission" date="2023-08" db="EMBL/GenBank/DDBJ databases">
        <authorList>
            <person name="Park J.-S."/>
        </authorList>
    </citation>
    <scope>NUCLEOTIDE SEQUENCE [LARGE SCALE GENOMIC DNA]</scope>
    <source>
        <strain evidence="4 5">2205SS18-9</strain>
    </source>
</reference>
<dbReference type="Pfam" id="PF00005">
    <property type="entry name" value="ABC_tran"/>
    <property type="match status" value="1"/>
</dbReference>
<feature type="domain" description="ABC transporter" evidence="3">
    <location>
        <begin position="4"/>
        <end position="234"/>
    </location>
</feature>